<gene>
    <name evidence="2" type="ORF">JGI1_00683</name>
</gene>
<dbReference type="Gene3D" id="3.30.460.10">
    <property type="entry name" value="Beta Polymerase, domain 2"/>
    <property type="match status" value="1"/>
</dbReference>
<name>A0A0S4MZ44_9BACT</name>
<dbReference type="PANTHER" id="PTHR37030">
    <property type="entry name" value="NUCLEOTIDYLTRANSFERASE"/>
    <property type="match status" value="1"/>
</dbReference>
<evidence type="ECO:0000259" key="1">
    <source>
        <dbReference type="Pfam" id="PF01909"/>
    </source>
</evidence>
<dbReference type="Pfam" id="PF01909">
    <property type="entry name" value="NTP_transf_2"/>
    <property type="match status" value="1"/>
</dbReference>
<sequence>MKSFYEIVLEEARERKEYLENYLIYAREIKERAKKLLGDVKVFVFGSVVSEDYNPMSDIDILIISDSVPDGAIEQAKIKVLLTEGFKPGVFQIHLAKPDEYENWYKNFVKCKVEI</sequence>
<dbReference type="Proteomes" id="UP000320623">
    <property type="component" value="Unassembled WGS sequence"/>
</dbReference>
<dbReference type="GO" id="GO:0016779">
    <property type="term" value="F:nucleotidyltransferase activity"/>
    <property type="evidence" value="ECO:0007669"/>
    <property type="project" value="InterPro"/>
</dbReference>
<dbReference type="EMBL" id="FAOO01000004">
    <property type="protein sequence ID" value="CUU03238.1"/>
    <property type="molecule type" value="Genomic_DNA"/>
</dbReference>
<dbReference type="InterPro" id="IPR002934">
    <property type="entry name" value="Polymerase_NTP_transf_dom"/>
</dbReference>
<keyword evidence="3" id="KW-1185">Reference proteome</keyword>
<evidence type="ECO:0000313" key="3">
    <source>
        <dbReference type="Proteomes" id="UP000320623"/>
    </source>
</evidence>
<dbReference type="AlphaFoldDB" id="A0A0S4MZ44"/>
<feature type="domain" description="Polymerase nucleotidyl transferase" evidence="1">
    <location>
        <begin position="27"/>
        <end position="84"/>
    </location>
</feature>
<evidence type="ECO:0000313" key="2">
    <source>
        <dbReference type="EMBL" id="CUU03238.1"/>
    </source>
</evidence>
<reference evidence="3" key="1">
    <citation type="submission" date="2015-11" db="EMBL/GenBank/DDBJ databases">
        <authorList>
            <person name="Varghese N."/>
        </authorList>
    </citation>
    <scope>NUCLEOTIDE SEQUENCE [LARGE SCALE GENOMIC DNA]</scope>
</reference>
<organism evidence="2 3">
    <name type="scientific">Candidatus Thermokryptus mobilis</name>
    <dbReference type="NCBI Taxonomy" id="1643428"/>
    <lineage>
        <taxon>Bacteria</taxon>
        <taxon>Pseudomonadati</taxon>
        <taxon>Candidatus Kryptoniota</taxon>
        <taxon>Candidatus Thermokryptus</taxon>
    </lineage>
</organism>
<dbReference type="RefSeq" id="WP_140944474.1">
    <property type="nucleotide sequence ID" value="NZ_FAOO01000004.1"/>
</dbReference>
<dbReference type="OrthoDB" id="9813766at2"/>
<dbReference type="CDD" id="cd05403">
    <property type="entry name" value="NT_KNTase_like"/>
    <property type="match status" value="1"/>
</dbReference>
<dbReference type="SUPFAM" id="SSF81301">
    <property type="entry name" value="Nucleotidyltransferase"/>
    <property type="match status" value="1"/>
</dbReference>
<dbReference type="InterPro" id="IPR043519">
    <property type="entry name" value="NT_sf"/>
</dbReference>
<dbReference type="STRING" id="1643428.GCA_001442855_00665"/>
<dbReference type="PANTHER" id="PTHR37030:SF1">
    <property type="entry name" value="NUCLEOTIDYLTRANSFERASE"/>
    <property type="match status" value="1"/>
</dbReference>
<proteinExistence type="predicted"/>
<accession>A0A0S4MZ44</accession>
<protein>
    <recommendedName>
        <fullName evidence="1">Polymerase nucleotidyl transferase domain-containing protein</fullName>
    </recommendedName>
</protein>